<proteinExistence type="predicted"/>
<dbReference type="EMBL" id="VYXQ01000001">
    <property type="protein sequence ID" value="KAA9370917.1"/>
    <property type="molecule type" value="Genomic_DNA"/>
</dbReference>
<comment type="caution">
    <text evidence="1">The sequence shown here is derived from an EMBL/GenBank/DDBJ whole genome shotgun (WGS) entry which is preliminary data.</text>
</comment>
<accession>A0A5N1K3E5</accession>
<protein>
    <recommendedName>
        <fullName evidence="3">DUF4376 domain-containing protein</fullName>
    </recommendedName>
</protein>
<reference evidence="1 2" key="1">
    <citation type="submission" date="2019-09" db="EMBL/GenBank/DDBJ databases">
        <title>Biological control of the noxious weed angled onion (Allium triquetrum) thwarted by endophytic bacteria in Victoria, Australia.</title>
        <authorList>
            <person name="Tehranchian P."/>
            <person name="Adair R.J."/>
            <person name="Van T.H."/>
            <person name="Morrison P.D."/>
            <person name="Williams H."/>
            <person name="Lawrie A.C."/>
        </authorList>
    </citation>
    <scope>NUCLEOTIDE SEQUENCE [LARGE SCALE GENOMIC DNA]</scope>
    <source>
        <strain evidence="1 2">RPTAtOch1</strain>
    </source>
</reference>
<name>A0A5N1K3E5_9HYPH</name>
<dbReference type="AlphaFoldDB" id="A0A5N1K3E5"/>
<gene>
    <name evidence="1" type="ORF">F3W84_00400</name>
</gene>
<evidence type="ECO:0000313" key="2">
    <source>
        <dbReference type="Proteomes" id="UP000327108"/>
    </source>
</evidence>
<evidence type="ECO:0000313" key="1">
    <source>
        <dbReference type="EMBL" id="KAA9370917.1"/>
    </source>
</evidence>
<organism evidence="1 2">
    <name type="scientific">Ochrobactrum quorumnocens</name>
    <dbReference type="NCBI Taxonomy" id="271865"/>
    <lineage>
        <taxon>Bacteria</taxon>
        <taxon>Pseudomonadati</taxon>
        <taxon>Pseudomonadota</taxon>
        <taxon>Alphaproteobacteria</taxon>
        <taxon>Hyphomicrobiales</taxon>
        <taxon>Brucellaceae</taxon>
        <taxon>Brucella/Ochrobactrum group</taxon>
        <taxon>Ochrobactrum</taxon>
    </lineage>
</organism>
<sequence length="194" mass="21207">MLNYTPRNWHWIASDGRIFSSVRQALVQSDNADYAAWSEKNAPTIWPRDALDQQTDASLAEVLAPYEIFVGFDALKQSMKLAIDAEAEIERPKYITPGDGQAMTYQQKVAEAQAFRAASNPQASDYPILSSEVGITADTLAEVTEIVLAAFAQWQQIGAMIEAIRLGAKRDIDAADDAATTRAIVDAIVWPSSA</sequence>
<dbReference type="RefSeq" id="WP_151091052.1">
    <property type="nucleotide sequence ID" value="NZ_VYXQ01000001.1"/>
</dbReference>
<evidence type="ECO:0008006" key="3">
    <source>
        <dbReference type="Google" id="ProtNLM"/>
    </source>
</evidence>
<keyword evidence="2" id="KW-1185">Reference proteome</keyword>
<dbReference type="Proteomes" id="UP000327108">
    <property type="component" value="Unassembled WGS sequence"/>
</dbReference>